<gene>
    <name evidence="1" type="primary">CCS1</name>
    <name evidence="1" type="ORF">EV182_000812</name>
</gene>
<reference evidence="1" key="1">
    <citation type="submission" date="2022-06" db="EMBL/GenBank/DDBJ databases">
        <title>Phylogenomic reconstructions and comparative analyses of Kickxellomycotina fungi.</title>
        <authorList>
            <person name="Reynolds N.K."/>
            <person name="Stajich J.E."/>
            <person name="Barry K."/>
            <person name="Grigoriev I.V."/>
            <person name="Crous P."/>
            <person name="Smith M.E."/>
        </authorList>
    </citation>
    <scope>NUCLEOTIDE SEQUENCE</scope>
    <source>
        <strain evidence="1">RSA 2271</strain>
    </source>
</reference>
<dbReference type="EMBL" id="JAMZIH010000068">
    <property type="protein sequence ID" value="KAJ1680037.1"/>
    <property type="molecule type" value="Genomic_DNA"/>
</dbReference>
<protein>
    <submittedName>
        <fullName evidence="1">Copper chaperone</fullName>
    </submittedName>
</protein>
<keyword evidence="2" id="KW-1185">Reference proteome</keyword>
<comment type="caution">
    <text evidence="1">The sequence shown here is derived from an EMBL/GenBank/DDBJ whole genome shotgun (WGS) entry which is preliminary data.</text>
</comment>
<evidence type="ECO:0000313" key="2">
    <source>
        <dbReference type="Proteomes" id="UP001145114"/>
    </source>
</evidence>
<name>A0ACC1HXS9_9FUNG</name>
<accession>A0ACC1HXS9</accession>
<feature type="non-terminal residue" evidence="1">
    <location>
        <position position="1"/>
    </location>
</feature>
<evidence type="ECO:0000313" key="1">
    <source>
        <dbReference type="EMBL" id="KAJ1680037.1"/>
    </source>
</evidence>
<dbReference type="Proteomes" id="UP001145114">
    <property type="component" value="Unassembled WGS sequence"/>
</dbReference>
<proteinExistence type="predicted"/>
<organism evidence="1 2">
    <name type="scientific">Spiromyces aspiralis</name>
    <dbReference type="NCBI Taxonomy" id="68401"/>
    <lineage>
        <taxon>Eukaryota</taxon>
        <taxon>Fungi</taxon>
        <taxon>Fungi incertae sedis</taxon>
        <taxon>Zoopagomycota</taxon>
        <taxon>Kickxellomycotina</taxon>
        <taxon>Kickxellomycetes</taxon>
        <taxon>Kickxellales</taxon>
        <taxon>Kickxellaceae</taxon>
        <taxon>Spiromyces</taxon>
    </lineage>
</organism>
<sequence>TLEDSGRNVIVRGAGTTDGSNFGAAVCIFEFAKTTSNTHGDKPFQAQGLARIVQVHESLSFFDITVSGLKPGEYTVGIHSSGDMSNIPTSCGGLFRRIFGGALPDAHKPAGDLGTMIVGENGWGDLVVESEEIKVYEIIGRSMLIQSKPGSPSSNAPSTTSTPSLTCLAGIIARSAGLFQNDKQICACSGATMWEEQRISRSNGGGGRK</sequence>